<feature type="chain" id="PRO_5044436939" description="EF-hand domain-containing protein" evidence="3">
    <location>
        <begin position="25"/>
        <end position="107"/>
    </location>
</feature>
<keyword evidence="2" id="KW-0106">Calcium</keyword>
<dbReference type="EMBL" id="HBGS01061060">
    <property type="protein sequence ID" value="CAD9490778.1"/>
    <property type="molecule type" value="Transcribed_RNA"/>
</dbReference>
<dbReference type="PANTHER" id="PTHR23050">
    <property type="entry name" value="CALCIUM BINDING PROTEIN"/>
    <property type="match status" value="1"/>
</dbReference>
<dbReference type="InterPro" id="IPR002048">
    <property type="entry name" value="EF_hand_dom"/>
</dbReference>
<proteinExistence type="predicted"/>
<name>A0A6U3ZCH8_9STRA</name>
<evidence type="ECO:0000313" key="5">
    <source>
        <dbReference type="EMBL" id="CAD9490775.1"/>
    </source>
</evidence>
<evidence type="ECO:0000313" key="6">
    <source>
        <dbReference type="EMBL" id="CAD9490778.1"/>
    </source>
</evidence>
<sequence length="107" mass="12133">MMAWRSGFLFMILAVSLLFSPGHATEELTENEKLEAFWPAFAYFDSDRNARISAAEISYALNNGDALEDEEMREMIRAFGDADLNGDIQINFEEFASMMMATSRSEL</sequence>
<dbReference type="SMART" id="SM00054">
    <property type="entry name" value="EFh"/>
    <property type="match status" value="2"/>
</dbReference>
<feature type="domain" description="EF-hand" evidence="4">
    <location>
        <begin position="70"/>
        <end position="105"/>
    </location>
</feature>
<evidence type="ECO:0000256" key="1">
    <source>
        <dbReference type="ARBA" id="ARBA00022737"/>
    </source>
</evidence>
<feature type="signal peptide" evidence="3">
    <location>
        <begin position="1"/>
        <end position="24"/>
    </location>
</feature>
<dbReference type="Pfam" id="PF13499">
    <property type="entry name" value="EF-hand_7"/>
    <property type="match status" value="1"/>
</dbReference>
<keyword evidence="3" id="KW-0732">Signal</keyword>
<dbReference type="GO" id="GO:0005509">
    <property type="term" value="F:calcium ion binding"/>
    <property type="evidence" value="ECO:0007669"/>
    <property type="project" value="InterPro"/>
</dbReference>
<gene>
    <name evidence="5" type="ORF">DSPE1174_LOCUS31831</name>
    <name evidence="6" type="ORF">DSPE1174_LOCUS31832</name>
</gene>
<keyword evidence="1" id="KW-0677">Repeat</keyword>
<dbReference type="EMBL" id="HBGS01061059">
    <property type="protein sequence ID" value="CAD9490775.1"/>
    <property type="molecule type" value="Transcribed_RNA"/>
</dbReference>
<protein>
    <recommendedName>
        <fullName evidence="4">EF-hand domain-containing protein</fullName>
    </recommendedName>
</protein>
<evidence type="ECO:0000259" key="4">
    <source>
        <dbReference type="PROSITE" id="PS50222"/>
    </source>
</evidence>
<evidence type="ECO:0000256" key="2">
    <source>
        <dbReference type="ARBA" id="ARBA00022837"/>
    </source>
</evidence>
<evidence type="ECO:0000256" key="3">
    <source>
        <dbReference type="SAM" id="SignalP"/>
    </source>
</evidence>
<accession>A0A6U3ZCH8</accession>
<dbReference type="AlphaFoldDB" id="A0A6U3ZCH8"/>
<dbReference type="PROSITE" id="PS50222">
    <property type="entry name" value="EF_HAND_2"/>
    <property type="match status" value="1"/>
</dbReference>
<reference evidence="5" key="1">
    <citation type="submission" date="2021-01" db="EMBL/GenBank/DDBJ databases">
        <authorList>
            <person name="Corre E."/>
            <person name="Pelletier E."/>
            <person name="Niang G."/>
            <person name="Scheremetjew M."/>
            <person name="Finn R."/>
            <person name="Kale V."/>
            <person name="Holt S."/>
            <person name="Cochrane G."/>
            <person name="Meng A."/>
            <person name="Brown T."/>
            <person name="Cohen L."/>
        </authorList>
    </citation>
    <scope>NUCLEOTIDE SEQUENCE</scope>
    <source>
        <strain evidence="5">CCMP1381</strain>
    </source>
</reference>
<dbReference type="CDD" id="cd00051">
    <property type="entry name" value="EFh"/>
    <property type="match status" value="1"/>
</dbReference>
<organism evidence="5">
    <name type="scientific">Octactis speculum</name>
    <dbReference type="NCBI Taxonomy" id="3111310"/>
    <lineage>
        <taxon>Eukaryota</taxon>
        <taxon>Sar</taxon>
        <taxon>Stramenopiles</taxon>
        <taxon>Ochrophyta</taxon>
        <taxon>Dictyochophyceae</taxon>
        <taxon>Dictyochales</taxon>
        <taxon>Dictyochaceae</taxon>
        <taxon>Octactis</taxon>
    </lineage>
</organism>
<dbReference type="SUPFAM" id="SSF47473">
    <property type="entry name" value="EF-hand"/>
    <property type="match status" value="1"/>
</dbReference>
<dbReference type="InterPro" id="IPR011992">
    <property type="entry name" value="EF-hand-dom_pair"/>
</dbReference>
<dbReference type="InterPro" id="IPR050145">
    <property type="entry name" value="Centrin_CML-like"/>
</dbReference>
<dbReference type="Gene3D" id="1.10.238.10">
    <property type="entry name" value="EF-hand"/>
    <property type="match status" value="1"/>
</dbReference>
<dbReference type="FunFam" id="1.10.238.10:FF:000003">
    <property type="entry name" value="Calmodulin A"/>
    <property type="match status" value="1"/>
</dbReference>